<evidence type="ECO:0000313" key="2">
    <source>
        <dbReference type="EMBL" id="JAH39352.1"/>
    </source>
</evidence>
<reference evidence="2" key="1">
    <citation type="submission" date="2014-11" db="EMBL/GenBank/DDBJ databases">
        <authorList>
            <person name="Amaro Gonzalez C."/>
        </authorList>
    </citation>
    <scope>NUCLEOTIDE SEQUENCE</scope>
</reference>
<dbReference type="AlphaFoldDB" id="A0A0E9SDP2"/>
<keyword evidence="1" id="KW-0472">Membrane</keyword>
<reference evidence="2" key="2">
    <citation type="journal article" date="2015" name="Fish Shellfish Immunol.">
        <title>Early steps in the European eel (Anguilla anguilla)-Vibrio vulnificus interaction in the gills: Role of the RtxA13 toxin.</title>
        <authorList>
            <person name="Callol A."/>
            <person name="Pajuelo D."/>
            <person name="Ebbesson L."/>
            <person name="Teles M."/>
            <person name="MacKenzie S."/>
            <person name="Amaro C."/>
        </authorList>
    </citation>
    <scope>NUCLEOTIDE SEQUENCE</scope>
</reference>
<name>A0A0E9SDP2_ANGAN</name>
<keyword evidence="1" id="KW-1133">Transmembrane helix</keyword>
<accession>A0A0E9SDP2</accession>
<evidence type="ECO:0000256" key="1">
    <source>
        <dbReference type="SAM" id="Phobius"/>
    </source>
</evidence>
<dbReference type="EMBL" id="GBXM01069225">
    <property type="protein sequence ID" value="JAH39352.1"/>
    <property type="molecule type" value="Transcribed_RNA"/>
</dbReference>
<feature type="transmembrane region" description="Helical" evidence="1">
    <location>
        <begin position="15"/>
        <end position="34"/>
    </location>
</feature>
<keyword evidence="1" id="KW-0812">Transmembrane</keyword>
<sequence length="40" mass="4699">MQFRVKGAVHPKMKLRYVSTFYLLSIIQMVLQWISRNSAG</sequence>
<organism evidence="2">
    <name type="scientific">Anguilla anguilla</name>
    <name type="common">European freshwater eel</name>
    <name type="synonym">Muraena anguilla</name>
    <dbReference type="NCBI Taxonomy" id="7936"/>
    <lineage>
        <taxon>Eukaryota</taxon>
        <taxon>Metazoa</taxon>
        <taxon>Chordata</taxon>
        <taxon>Craniata</taxon>
        <taxon>Vertebrata</taxon>
        <taxon>Euteleostomi</taxon>
        <taxon>Actinopterygii</taxon>
        <taxon>Neopterygii</taxon>
        <taxon>Teleostei</taxon>
        <taxon>Anguilliformes</taxon>
        <taxon>Anguillidae</taxon>
        <taxon>Anguilla</taxon>
    </lineage>
</organism>
<protein>
    <submittedName>
        <fullName evidence="2">Uncharacterized protein</fullName>
    </submittedName>
</protein>
<proteinExistence type="predicted"/>